<keyword evidence="1" id="KW-0505">Motor protein</keyword>
<dbReference type="AlphaFoldDB" id="A0A4P9WAL6"/>
<dbReference type="PANTHER" id="PTHR47117:SF10">
    <property type="entry name" value="KINESIN-LIKE PROTEIN KIF1B"/>
    <property type="match status" value="1"/>
</dbReference>
<accession>A0A4P9WAL6</accession>
<dbReference type="GO" id="GO:0003777">
    <property type="term" value="F:microtubule motor activity"/>
    <property type="evidence" value="ECO:0007669"/>
    <property type="project" value="InterPro"/>
</dbReference>
<organism evidence="3 4">
    <name type="scientific">Blyttiomyces helicus</name>
    <dbReference type="NCBI Taxonomy" id="388810"/>
    <lineage>
        <taxon>Eukaryota</taxon>
        <taxon>Fungi</taxon>
        <taxon>Fungi incertae sedis</taxon>
        <taxon>Chytridiomycota</taxon>
        <taxon>Chytridiomycota incertae sedis</taxon>
        <taxon>Chytridiomycetes</taxon>
        <taxon>Chytridiomycetes incertae sedis</taxon>
        <taxon>Blyttiomyces</taxon>
    </lineage>
</organism>
<dbReference type="Proteomes" id="UP000269721">
    <property type="component" value="Unassembled WGS sequence"/>
</dbReference>
<proteinExistence type="inferred from homology"/>
<keyword evidence="1" id="KW-0067">ATP-binding</keyword>
<evidence type="ECO:0000313" key="4">
    <source>
        <dbReference type="Proteomes" id="UP000269721"/>
    </source>
</evidence>
<feature type="binding site" evidence="1">
    <location>
        <begin position="113"/>
        <end position="120"/>
    </location>
    <ligand>
        <name>ATP</name>
        <dbReference type="ChEBI" id="CHEBI:30616"/>
    </ligand>
</feature>
<dbReference type="Pfam" id="PF00225">
    <property type="entry name" value="Kinesin"/>
    <property type="match status" value="1"/>
</dbReference>
<dbReference type="SMART" id="SM00129">
    <property type="entry name" value="KISc"/>
    <property type="match status" value="1"/>
</dbReference>
<dbReference type="Gene3D" id="3.40.850.10">
    <property type="entry name" value="Kinesin motor domain"/>
    <property type="match status" value="1"/>
</dbReference>
<dbReference type="GO" id="GO:0008017">
    <property type="term" value="F:microtubule binding"/>
    <property type="evidence" value="ECO:0007669"/>
    <property type="project" value="InterPro"/>
</dbReference>
<dbReference type="GO" id="GO:0016787">
    <property type="term" value="F:hydrolase activity"/>
    <property type="evidence" value="ECO:0007669"/>
    <property type="project" value="UniProtKB-KW"/>
</dbReference>
<name>A0A4P9WAL6_9FUNG</name>
<protein>
    <submittedName>
        <fullName evidence="3">P-loop containing nucleoside triphosphate hydrolase protein</fullName>
    </submittedName>
</protein>
<dbReference type="InterPro" id="IPR001752">
    <property type="entry name" value="Kinesin_motor_dom"/>
</dbReference>
<dbReference type="PANTHER" id="PTHR47117">
    <property type="entry name" value="STAR-RELATED LIPID TRANSFER PROTEIN 9"/>
    <property type="match status" value="1"/>
</dbReference>
<dbReference type="OrthoDB" id="3176171at2759"/>
<dbReference type="EMBL" id="KZ996875">
    <property type="protein sequence ID" value="RKO88198.1"/>
    <property type="molecule type" value="Genomic_DNA"/>
</dbReference>
<dbReference type="SUPFAM" id="SSF52540">
    <property type="entry name" value="P-loop containing nucleoside triphosphate hydrolases"/>
    <property type="match status" value="1"/>
</dbReference>
<dbReference type="InterPro" id="IPR027417">
    <property type="entry name" value="P-loop_NTPase"/>
</dbReference>
<reference evidence="4" key="1">
    <citation type="journal article" date="2018" name="Nat. Microbiol.">
        <title>Leveraging single-cell genomics to expand the fungal tree of life.</title>
        <authorList>
            <person name="Ahrendt S.R."/>
            <person name="Quandt C.A."/>
            <person name="Ciobanu D."/>
            <person name="Clum A."/>
            <person name="Salamov A."/>
            <person name="Andreopoulos B."/>
            <person name="Cheng J.F."/>
            <person name="Woyke T."/>
            <person name="Pelin A."/>
            <person name="Henrissat B."/>
            <person name="Reynolds N.K."/>
            <person name="Benny G.L."/>
            <person name="Smith M.E."/>
            <person name="James T.Y."/>
            <person name="Grigoriev I.V."/>
        </authorList>
    </citation>
    <scope>NUCLEOTIDE SEQUENCE [LARGE SCALE GENOMIC DNA]</scope>
</reference>
<gene>
    <name evidence="3" type="ORF">BDK51DRAFT_16976</name>
</gene>
<comment type="similarity">
    <text evidence="1">Belongs to the TRAFAC class myosin-kinesin ATPase superfamily. Kinesin family.</text>
</comment>
<dbReference type="PROSITE" id="PS50067">
    <property type="entry name" value="KINESIN_MOTOR_2"/>
    <property type="match status" value="1"/>
</dbReference>
<dbReference type="InterPro" id="IPR036961">
    <property type="entry name" value="Kinesin_motor_dom_sf"/>
</dbReference>
<dbReference type="GO" id="GO:0005524">
    <property type="term" value="F:ATP binding"/>
    <property type="evidence" value="ECO:0007669"/>
    <property type="project" value="UniProtKB-UniRule"/>
</dbReference>
<feature type="domain" description="Kinesin motor" evidence="2">
    <location>
        <begin position="42"/>
        <end position="220"/>
    </location>
</feature>
<keyword evidence="3" id="KW-0378">Hydrolase</keyword>
<evidence type="ECO:0000313" key="3">
    <source>
        <dbReference type="EMBL" id="RKO88198.1"/>
    </source>
</evidence>
<dbReference type="GO" id="GO:0007018">
    <property type="term" value="P:microtubule-based movement"/>
    <property type="evidence" value="ECO:0007669"/>
    <property type="project" value="InterPro"/>
</dbReference>
<keyword evidence="1" id="KW-0547">Nucleotide-binding</keyword>
<evidence type="ECO:0000256" key="1">
    <source>
        <dbReference type="PROSITE-ProRule" id="PRU00283"/>
    </source>
</evidence>
<evidence type="ECO:0000259" key="2">
    <source>
        <dbReference type="PROSITE" id="PS50067"/>
    </source>
</evidence>
<keyword evidence="4" id="KW-1185">Reference proteome</keyword>
<sequence>MTKTTATINRPGTPREESKTFTYDSCHWSIVADPATPLTSTSIEGAVNAAPAPTDPAALPPLLPTIPTVSLPSGSSSSPLPSFSSQTDVYKDIGSSLLDHAFQGYNTCIFAYGQTGAGKSYTMMGSKDEKGIIPRACEELFDRIGTLSVASNTAFTVEVSYLEIYNERVRDLLNPSTKATNLRVREHPSLGPYVEDLSKLIVSEYKDIAALMDEGNKVSA</sequence>